<sequence>MSSLSDAEFQKQFESGELQIDRHDLLLRIAFIYLKEDLAWLPGVFAKVEKLHSLGLSFGKENFKFNRTLDVFYLSQMVAAVYRMTDGWDNQDVDGDNFDVFYAKHSDLLREDVWKNFYSPAFLAQPSTARFWRLPNLRDLTDTSDPLGGVRREGANSSHFTKLPRWSNLLKNTQRRQPNLPNDVLVDLAISTLKDTIARQRKHCPAIQPYSETQTRYYLKNTLDVPVGGLREDFWSWMYAFGTLLGQGALDAREWEADYSRERWESVEGRNQVLEPDLDGTRKSEVEFCGWPDGGVGGAVGGMGWVEELGSEEEVTFLAAVAAKEVETLDGEIGMNYAIRSHMLLGILRAVFETGQARVDAVEELKRQVVLTRRLDEDVAGPWIEKALGLMEPFAIDAQRPEDTSGWSLLLRRVLEENGQLFGRWQQWGGEPGKSNLFVLKPRWDLVTTGFDPKWQAWHKPQQYI</sequence>
<reference evidence="1" key="1">
    <citation type="journal article" date="2021" name="Nat. Commun.">
        <title>Genetic determinants of endophytism in the Arabidopsis root mycobiome.</title>
        <authorList>
            <person name="Mesny F."/>
            <person name="Miyauchi S."/>
            <person name="Thiergart T."/>
            <person name="Pickel B."/>
            <person name="Atanasova L."/>
            <person name="Karlsson M."/>
            <person name="Huettel B."/>
            <person name="Barry K.W."/>
            <person name="Haridas S."/>
            <person name="Chen C."/>
            <person name="Bauer D."/>
            <person name="Andreopoulos W."/>
            <person name="Pangilinan J."/>
            <person name="LaButti K."/>
            <person name="Riley R."/>
            <person name="Lipzen A."/>
            <person name="Clum A."/>
            <person name="Drula E."/>
            <person name="Henrissat B."/>
            <person name="Kohler A."/>
            <person name="Grigoriev I.V."/>
            <person name="Martin F.M."/>
            <person name="Hacquard S."/>
        </authorList>
    </citation>
    <scope>NUCLEOTIDE SEQUENCE</scope>
    <source>
        <strain evidence="1">MPI-SDFR-AT-0117</strain>
    </source>
</reference>
<accession>A0A9P8V5X8</accession>
<name>A0A9P8V5X8_9PEZI</name>
<gene>
    <name evidence="1" type="ORF">F5X68DRAFT_278044</name>
</gene>
<protein>
    <submittedName>
        <fullName evidence="1">Uncharacterized protein</fullName>
    </submittedName>
</protein>
<evidence type="ECO:0000313" key="1">
    <source>
        <dbReference type="EMBL" id="KAH6677896.1"/>
    </source>
</evidence>
<organism evidence="1 2">
    <name type="scientific">Plectosphaerella plurivora</name>
    <dbReference type="NCBI Taxonomy" id="936078"/>
    <lineage>
        <taxon>Eukaryota</taxon>
        <taxon>Fungi</taxon>
        <taxon>Dikarya</taxon>
        <taxon>Ascomycota</taxon>
        <taxon>Pezizomycotina</taxon>
        <taxon>Sordariomycetes</taxon>
        <taxon>Hypocreomycetidae</taxon>
        <taxon>Glomerellales</taxon>
        <taxon>Plectosphaerellaceae</taxon>
        <taxon>Plectosphaerella</taxon>
    </lineage>
</organism>
<dbReference type="AlphaFoldDB" id="A0A9P8V5X8"/>
<keyword evidence="2" id="KW-1185">Reference proteome</keyword>
<evidence type="ECO:0000313" key="2">
    <source>
        <dbReference type="Proteomes" id="UP000770015"/>
    </source>
</evidence>
<comment type="caution">
    <text evidence="1">The sequence shown here is derived from an EMBL/GenBank/DDBJ whole genome shotgun (WGS) entry which is preliminary data.</text>
</comment>
<dbReference type="OrthoDB" id="427186at2759"/>
<proteinExistence type="predicted"/>
<dbReference type="EMBL" id="JAGSXJ010000022">
    <property type="protein sequence ID" value="KAH6677896.1"/>
    <property type="molecule type" value="Genomic_DNA"/>
</dbReference>
<dbReference type="Proteomes" id="UP000770015">
    <property type="component" value="Unassembled WGS sequence"/>
</dbReference>